<dbReference type="Gene3D" id="3.30.40.220">
    <property type="match status" value="1"/>
</dbReference>
<reference evidence="1" key="1">
    <citation type="submission" date="2024-01" db="EMBL/GenBank/DDBJ databases">
        <authorList>
            <person name="Zhu Q."/>
        </authorList>
    </citation>
    <scope>NUCLEOTIDE SEQUENCE</scope>
</reference>
<organism evidence="1 2">
    <name type="scientific">Burkholderia phage vB_BpP_HN02</name>
    <dbReference type="NCBI Taxonomy" id="3116925"/>
    <lineage>
        <taxon>Viruses</taxon>
        <taxon>Duplodnaviria</taxon>
        <taxon>Heunggongvirae</taxon>
        <taxon>Uroviricota</taxon>
        <taxon>Caudoviricetes</taxon>
        <taxon>Schitoviridae</taxon>
    </lineage>
</organism>
<accession>A0AAX4JGX5</accession>
<dbReference type="EMBL" id="PP079243">
    <property type="protein sequence ID" value="WVK89941.1"/>
    <property type="molecule type" value="Genomic_DNA"/>
</dbReference>
<sequence length="187" mass="21277">MQTKHCIECDTTKPLSEFTQTKPKDHYKAQPSYHTYCKACNALRAKQWRKDNGSSYRGSGKVKSIPAEDRLLMSAIRSRVSDAKQRCKKLGKPEPSITAEYLYEVFKNQGRKCALTRADLVIEKEHPLCLSLDQIEPSKGYVEGNVQWLAWAVNRAKGDLDLIDFIGMCESVLEYRKEQRLSNGSVS</sequence>
<dbReference type="Proteomes" id="UP001432380">
    <property type="component" value="Segment"/>
</dbReference>
<protein>
    <submittedName>
        <fullName evidence="1">Uncharacterized protein</fullName>
    </submittedName>
</protein>
<proteinExistence type="predicted"/>
<evidence type="ECO:0000313" key="1">
    <source>
        <dbReference type="EMBL" id="WVK89941.1"/>
    </source>
</evidence>
<name>A0AAX4JGX5_9CAUD</name>
<evidence type="ECO:0000313" key="2">
    <source>
        <dbReference type="Proteomes" id="UP001432380"/>
    </source>
</evidence>